<evidence type="ECO:0000256" key="2">
    <source>
        <dbReference type="ARBA" id="ARBA00007163"/>
    </source>
</evidence>
<comment type="subcellular location">
    <subcellularLocation>
        <location evidence="1">Nucleus</location>
    </subcellularLocation>
</comment>
<evidence type="ECO:0000256" key="4">
    <source>
        <dbReference type="ARBA" id="ARBA00023125"/>
    </source>
</evidence>
<feature type="region of interest" description="Disordered" evidence="7">
    <location>
        <begin position="126"/>
        <end position="157"/>
    </location>
</feature>
<dbReference type="GO" id="GO:0043565">
    <property type="term" value="F:sequence-specific DNA binding"/>
    <property type="evidence" value="ECO:0007669"/>
    <property type="project" value="InterPro"/>
</dbReference>
<dbReference type="SMART" id="SM00338">
    <property type="entry name" value="BRLZ"/>
    <property type="match status" value="1"/>
</dbReference>
<accession>A0AAV8UEG1</accession>
<dbReference type="Pfam" id="PF00170">
    <property type="entry name" value="bZIP_1"/>
    <property type="match status" value="1"/>
</dbReference>
<dbReference type="InterPro" id="IPR004827">
    <property type="entry name" value="bZIP"/>
</dbReference>
<keyword evidence="5" id="KW-0804">Transcription</keyword>
<keyword evidence="4" id="KW-0238">DNA-binding</keyword>
<evidence type="ECO:0000256" key="5">
    <source>
        <dbReference type="ARBA" id="ARBA00023163"/>
    </source>
</evidence>
<dbReference type="GO" id="GO:0005634">
    <property type="term" value="C:nucleus"/>
    <property type="evidence" value="ECO:0007669"/>
    <property type="project" value="UniProtKB-SubCell"/>
</dbReference>
<dbReference type="EMBL" id="JAIWQS010000008">
    <property type="protein sequence ID" value="KAJ8899602.1"/>
    <property type="molecule type" value="Genomic_DNA"/>
</dbReference>
<feature type="compositionally biased region" description="Low complexity" evidence="7">
    <location>
        <begin position="9"/>
        <end position="29"/>
    </location>
</feature>
<dbReference type="InterPro" id="IPR045314">
    <property type="entry name" value="bZIP_plant_GBF1"/>
</dbReference>
<keyword evidence="10" id="KW-1185">Reference proteome</keyword>
<dbReference type="Gene3D" id="1.20.5.170">
    <property type="match status" value="1"/>
</dbReference>
<dbReference type="Proteomes" id="UP001159364">
    <property type="component" value="Linkage Group LG08"/>
</dbReference>
<evidence type="ECO:0000313" key="9">
    <source>
        <dbReference type="EMBL" id="KAJ8899602.1"/>
    </source>
</evidence>
<sequence>MDLERGAFPSRSCSSATCSSSSSSSLSPSLAADPMVRIELEAAEVLADLAHFAMREANVVSSNSKWGCKGKRAKKRVKTESPLSDSAFIPVDAATLRSHLVPDETEADQQLCEPSGKNLLLNQTQGETDADIPENSRKKTCLSFGGGRSRQNLTEAEREERRLRRILANRESARQTIRRRQALCEELARKAADLSRENQNLTKERESALKEFQSLETINQQLKAQMAKLIKPEVEESAGNFMSAYGEMRSSQGMNCPMLLYKHHPFSSLFWPSRMQSLNPAQSRHMHQNEVIPSSIPFSGKLDSYQQRQEISVNENGARTLYLVSSPWFFPEPEHSSRLHSQTSSGLKHLQNGTTVNKQCRDSKSSTTVTFAESGHLSLALKVKSSTEVGLSNDLSETPRFPPDGGVQCAGMPTKEIWSRLMPFSVEHDNELQLEHTPRSAGVFAKTSKLISALKENTQDAFKLHSKKRMDAASAAEARRRRKELTKLKNLHGRQCRMNC</sequence>
<evidence type="ECO:0000313" key="10">
    <source>
        <dbReference type="Proteomes" id="UP001159364"/>
    </source>
</evidence>
<dbReference type="InterPro" id="IPR046347">
    <property type="entry name" value="bZIP_sf"/>
</dbReference>
<dbReference type="PANTHER" id="PTHR45967">
    <property type="entry name" value="G-BOX-BINDING FACTOR 3-RELATED"/>
    <property type="match status" value="1"/>
</dbReference>
<dbReference type="SUPFAM" id="SSF57959">
    <property type="entry name" value="Leucine zipper domain"/>
    <property type="match status" value="1"/>
</dbReference>
<protein>
    <recommendedName>
        <fullName evidence="8">BZIP domain-containing protein</fullName>
    </recommendedName>
</protein>
<evidence type="ECO:0000256" key="1">
    <source>
        <dbReference type="ARBA" id="ARBA00004123"/>
    </source>
</evidence>
<dbReference type="CDD" id="cd14702">
    <property type="entry name" value="bZIP_plant_GBF1"/>
    <property type="match status" value="1"/>
</dbReference>
<feature type="region of interest" description="Disordered" evidence="7">
    <location>
        <begin position="1"/>
        <end position="29"/>
    </location>
</feature>
<proteinExistence type="inferred from homology"/>
<keyword evidence="6" id="KW-0539">Nucleus</keyword>
<evidence type="ECO:0000256" key="7">
    <source>
        <dbReference type="SAM" id="MobiDB-lite"/>
    </source>
</evidence>
<name>A0AAV8UEG1_9ROSI</name>
<dbReference type="PROSITE" id="PS50217">
    <property type="entry name" value="BZIP"/>
    <property type="match status" value="1"/>
</dbReference>
<evidence type="ECO:0000259" key="8">
    <source>
        <dbReference type="PROSITE" id="PS50217"/>
    </source>
</evidence>
<feature type="domain" description="BZIP" evidence="8">
    <location>
        <begin position="159"/>
        <end position="222"/>
    </location>
</feature>
<evidence type="ECO:0000256" key="3">
    <source>
        <dbReference type="ARBA" id="ARBA00023015"/>
    </source>
</evidence>
<gene>
    <name evidence="9" type="ORF">K2173_018576</name>
</gene>
<dbReference type="GO" id="GO:0003700">
    <property type="term" value="F:DNA-binding transcription factor activity"/>
    <property type="evidence" value="ECO:0007669"/>
    <property type="project" value="InterPro"/>
</dbReference>
<comment type="similarity">
    <text evidence="2">Belongs to the bZIP family.</text>
</comment>
<dbReference type="PANTHER" id="PTHR45967:SF28">
    <property type="entry name" value="BASIC-LEUCINE ZIPPER (BZIP) TRANSCRIPTION FACTOR FAMILY PROTEIN"/>
    <property type="match status" value="1"/>
</dbReference>
<dbReference type="InterPro" id="IPR044827">
    <property type="entry name" value="GBF-like"/>
</dbReference>
<reference evidence="9 10" key="1">
    <citation type="submission" date="2021-09" db="EMBL/GenBank/DDBJ databases">
        <title>Genomic insights and catalytic innovation underlie evolution of tropane alkaloids biosynthesis.</title>
        <authorList>
            <person name="Wang Y.-J."/>
            <person name="Tian T."/>
            <person name="Huang J.-P."/>
            <person name="Huang S.-X."/>
        </authorList>
    </citation>
    <scope>NUCLEOTIDE SEQUENCE [LARGE SCALE GENOMIC DNA]</scope>
    <source>
        <strain evidence="9">KIB-2018</strain>
        <tissue evidence="9">Leaf</tissue>
    </source>
</reference>
<evidence type="ECO:0000256" key="6">
    <source>
        <dbReference type="ARBA" id="ARBA00023242"/>
    </source>
</evidence>
<comment type="caution">
    <text evidence="9">The sequence shown here is derived from an EMBL/GenBank/DDBJ whole genome shotgun (WGS) entry which is preliminary data.</text>
</comment>
<dbReference type="AlphaFoldDB" id="A0AAV8UEG1"/>
<organism evidence="9 10">
    <name type="scientific">Erythroxylum novogranatense</name>
    <dbReference type="NCBI Taxonomy" id="1862640"/>
    <lineage>
        <taxon>Eukaryota</taxon>
        <taxon>Viridiplantae</taxon>
        <taxon>Streptophyta</taxon>
        <taxon>Embryophyta</taxon>
        <taxon>Tracheophyta</taxon>
        <taxon>Spermatophyta</taxon>
        <taxon>Magnoliopsida</taxon>
        <taxon>eudicotyledons</taxon>
        <taxon>Gunneridae</taxon>
        <taxon>Pentapetalae</taxon>
        <taxon>rosids</taxon>
        <taxon>fabids</taxon>
        <taxon>Malpighiales</taxon>
        <taxon>Erythroxylaceae</taxon>
        <taxon>Erythroxylum</taxon>
    </lineage>
</organism>
<keyword evidence="3" id="KW-0805">Transcription regulation</keyword>